<dbReference type="AlphaFoldDB" id="A0A497JJB0"/>
<evidence type="ECO:0000313" key="2">
    <source>
        <dbReference type="EMBL" id="RLG71253.1"/>
    </source>
</evidence>
<accession>A0A497JJB0</accession>
<gene>
    <name evidence="2" type="ORF">DRO04_00125</name>
</gene>
<evidence type="ECO:0000256" key="1">
    <source>
        <dbReference type="SAM" id="Phobius"/>
    </source>
</evidence>
<sequence length="445" mass="51430">MPRPNLAQIFSLFIALIMVSSIASYMLIGRGAEQQQQNIPEQEAPKVQPKIEIYDAEVDANVVELFPSIFLVAKTEEAEKEVIDNAVLQLGKISQFNSYYVAEDKQPKIMKSLTYAANIVLAEDENIIAFTERVRDLNIFSHVELYRIALAKLPKEINYVKEEDKNVTRKHSLEEPFVNIYASMLTLKGDIVKVSLKAYFADGQLFKQIGFEVENISAKPKFLSAESEAKIVELYNRLDVSGSSIYRQKNYNKIKEELEKIEKVEKVKFYLQPISYRIYVNFDDENFLKEHMQDINNALKDANLNFKLSAYSLRIDFDENTNYSELKDKIKNALQKFEANYTLDEPNVYVRADVNLSEFDSSIVESIQEVFGKYDLNATVKRLALVDLNINKLVDKQTKQEFMLEKRQKAWVDAKRNIDEEVKVEIQAIGQRKEISYIEVREPTS</sequence>
<comment type="caution">
    <text evidence="2">The sequence shown here is derived from an EMBL/GenBank/DDBJ whole genome shotgun (WGS) entry which is preliminary data.</text>
</comment>
<reference evidence="2 3" key="1">
    <citation type="submission" date="2018-06" db="EMBL/GenBank/DDBJ databases">
        <title>Extensive metabolic versatility and redundancy in microbially diverse, dynamic hydrothermal sediments.</title>
        <authorList>
            <person name="Dombrowski N."/>
            <person name="Teske A."/>
            <person name="Baker B.J."/>
        </authorList>
    </citation>
    <scope>NUCLEOTIDE SEQUENCE [LARGE SCALE GENOMIC DNA]</scope>
    <source>
        <strain evidence="2">B51_G17</strain>
    </source>
</reference>
<dbReference type="Proteomes" id="UP000278031">
    <property type="component" value="Unassembled WGS sequence"/>
</dbReference>
<keyword evidence="1" id="KW-0472">Membrane</keyword>
<name>A0A497JJB0_9ARCH</name>
<dbReference type="EMBL" id="QMWP01000002">
    <property type="protein sequence ID" value="RLG71253.1"/>
    <property type="molecule type" value="Genomic_DNA"/>
</dbReference>
<keyword evidence="1" id="KW-0812">Transmembrane</keyword>
<feature type="transmembrane region" description="Helical" evidence="1">
    <location>
        <begin position="6"/>
        <end position="28"/>
    </location>
</feature>
<proteinExistence type="predicted"/>
<evidence type="ECO:0000313" key="3">
    <source>
        <dbReference type="Proteomes" id="UP000278031"/>
    </source>
</evidence>
<protein>
    <submittedName>
        <fullName evidence="2">Uncharacterized protein</fullName>
    </submittedName>
</protein>
<keyword evidence="1" id="KW-1133">Transmembrane helix</keyword>
<organism evidence="2 3">
    <name type="scientific">Candidatus Iainarchaeum sp</name>
    <dbReference type="NCBI Taxonomy" id="3101447"/>
    <lineage>
        <taxon>Archaea</taxon>
        <taxon>Candidatus Iainarchaeota</taxon>
        <taxon>Candidatus Iainarchaeia</taxon>
        <taxon>Candidatus Iainarchaeales</taxon>
        <taxon>Candidatus Iainarchaeaceae</taxon>
        <taxon>Candidatus Iainarchaeum</taxon>
    </lineage>
</organism>